<keyword evidence="2" id="KW-1133">Transmembrane helix</keyword>
<dbReference type="GO" id="GO:0020037">
    <property type="term" value="F:heme binding"/>
    <property type="evidence" value="ECO:0007669"/>
    <property type="project" value="InterPro"/>
</dbReference>
<comment type="caution">
    <text evidence="4">The sequence shown here is derived from an EMBL/GenBank/DDBJ whole genome shotgun (WGS) entry which is preliminary data.</text>
</comment>
<dbReference type="AlphaFoldDB" id="A0AAE5BTC9"/>
<evidence type="ECO:0000313" key="5">
    <source>
        <dbReference type="Proteomes" id="UP001193501"/>
    </source>
</evidence>
<feature type="transmembrane region" description="Helical" evidence="2">
    <location>
        <begin position="386"/>
        <end position="408"/>
    </location>
</feature>
<keyword evidence="1" id="KW-0249">Electron transport</keyword>
<sequence>MSDTIISRLRTLPPQDRRLVIALAIASLLALIIGLTGGLLTALVRAGFLNVLPESGYRYLSVHGVSAFFYWLYFAQAALVLGFSAVERGNGGGPTGLLRRSLASLGIGAMMLGFALGLVATVMGSPPLYDGNAELLADEPLTVLVFSAGYVLLGLGLMLVPASAIATLLSSLGRDRRKVLDALGFALLAWSGFLIVTGFAAIHAFLPSLLWSLGLADFPVGQETGWHILFHNLHYLPLMATVLVWYILMQALTGTKSVFGARFSKIVFSLYLVFVPPTSLYHMFLDPGLPEYVKVAGSVLSLFVSVPTLTAFLVIIASLEVHARAAGATGLFGWIRKLPWEHPATTAASVAVINMMLGISLAFVLIQEKLAPLLSDTFFVPGYFHFFTVGTVSLSLLAGLSVLLPGLTGRSLRMPSLLRILPWVASAGLLVFGGAGVIAGFMGVPRRVMDVSYGGEAPAFWSTLMALVGAGGGVMALALLAYAATLLASFVGRRGVNENQELAGFQWSDLPSGSTAAWTGPLSILVIAAAMYGFGAIGFELLQAVPLIATGTAGH</sequence>
<feature type="transmembrane region" description="Helical" evidence="2">
    <location>
        <begin position="268"/>
        <end position="285"/>
    </location>
</feature>
<feature type="transmembrane region" description="Helical" evidence="2">
    <location>
        <begin position="420"/>
        <end position="444"/>
    </location>
</feature>
<feature type="transmembrane region" description="Helical" evidence="2">
    <location>
        <begin position="20"/>
        <end position="48"/>
    </location>
</feature>
<feature type="transmembrane region" description="Helical" evidence="2">
    <location>
        <begin position="344"/>
        <end position="366"/>
    </location>
</feature>
<keyword evidence="1" id="KW-0813">Transport</keyword>
<dbReference type="GO" id="GO:0009060">
    <property type="term" value="P:aerobic respiration"/>
    <property type="evidence" value="ECO:0007669"/>
    <property type="project" value="InterPro"/>
</dbReference>
<keyword evidence="1" id="KW-0679">Respiratory chain</keyword>
<feature type="transmembrane region" description="Helical" evidence="2">
    <location>
        <begin position="464"/>
        <end position="491"/>
    </location>
</feature>
<keyword evidence="2" id="KW-0472">Membrane</keyword>
<dbReference type="Gene3D" id="1.20.210.10">
    <property type="entry name" value="Cytochrome c oxidase-like, subunit I domain"/>
    <property type="match status" value="1"/>
</dbReference>
<feature type="transmembrane region" description="Helical" evidence="2">
    <location>
        <begin position="182"/>
        <end position="206"/>
    </location>
</feature>
<dbReference type="Proteomes" id="UP001193501">
    <property type="component" value="Unassembled WGS sequence"/>
</dbReference>
<dbReference type="InterPro" id="IPR000883">
    <property type="entry name" value="Cyt_C_Oxase_1"/>
</dbReference>
<dbReference type="RefSeq" id="WP_168775680.1">
    <property type="nucleotide sequence ID" value="NZ_JAABNR010000014.1"/>
</dbReference>
<dbReference type="GO" id="GO:0016020">
    <property type="term" value="C:membrane"/>
    <property type="evidence" value="ECO:0007669"/>
    <property type="project" value="InterPro"/>
</dbReference>
<evidence type="ECO:0000313" key="4">
    <source>
        <dbReference type="EMBL" id="NBZ88865.1"/>
    </source>
</evidence>
<dbReference type="Pfam" id="PF00115">
    <property type="entry name" value="COX1"/>
    <property type="match status" value="1"/>
</dbReference>
<name>A0AAE5BTC9_9RHOB</name>
<evidence type="ECO:0000256" key="2">
    <source>
        <dbReference type="SAM" id="Phobius"/>
    </source>
</evidence>
<dbReference type="InterPro" id="IPR023616">
    <property type="entry name" value="Cyt_c_oxase-like_su1_dom"/>
</dbReference>
<dbReference type="InterPro" id="IPR036927">
    <property type="entry name" value="Cyt_c_oxase-like_su1_sf"/>
</dbReference>
<feature type="transmembrane region" description="Helical" evidence="2">
    <location>
        <begin position="143"/>
        <end position="170"/>
    </location>
</feature>
<feature type="transmembrane region" description="Helical" evidence="2">
    <location>
        <begin position="226"/>
        <end position="248"/>
    </location>
</feature>
<keyword evidence="2" id="KW-0812">Transmembrane</keyword>
<organism evidence="4 5">
    <name type="scientific">Stagnihabitans tardus</name>
    <dbReference type="NCBI Taxonomy" id="2699202"/>
    <lineage>
        <taxon>Bacteria</taxon>
        <taxon>Pseudomonadati</taxon>
        <taxon>Pseudomonadota</taxon>
        <taxon>Alphaproteobacteria</taxon>
        <taxon>Rhodobacterales</taxon>
        <taxon>Paracoccaceae</taxon>
        <taxon>Stagnihabitans</taxon>
    </lineage>
</organism>
<feature type="transmembrane region" description="Helical" evidence="2">
    <location>
        <begin position="297"/>
        <end position="323"/>
    </location>
</feature>
<dbReference type="SUPFAM" id="SSF81442">
    <property type="entry name" value="Cytochrome c oxidase subunit I-like"/>
    <property type="match status" value="1"/>
</dbReference>
<feature type="transmembrane region" description="Helical" evidence="2">
    <location>
        <begin position="68"/>
        <end position="86"/>
    </location>
</feature>
<accession>A0AAE5BTC9</accession>
<reference evidence="4" key="1">
    <citation type="submission" date="2020-01" db="EMBL/GenBank/DDBJ databases">
        <authorList>
            <person name="Chen W.-M."/>
        </authorList>
    </citation>
    <scope>NUCLEOTIDE SEQUENCE</scope>
    <source>
        <strain evidence="4">CYK-10</strain>
    </source>
</reference>
<dbReference type="EMBL" id="JAABNR010000014">
    <property type="protein sequence ID" value="NBZ88865.1"/>
    <property type="molecule type" value="Genomic_DNA"/>
</dbReference>
<feature type="transmembrane region" description="Helical" evidence="2">
    <location>
        <begin position="102"/>
        <end position="123"/>
    </location>
</feature>
<evidence type="ECO:0000259" key="3">
    <source>
        <dbReference type="PROSITE" id="PS50855"/>
    </source>
</evidence>
<keyword evidence="5" id="KW-1185">Reference proteome</keyword>
<dbReference type="PROSITE" id="PS50855">
    <property type="entry name" value="COX1"/>
    <property type="match status" value="1"/>
</dbReference>
<protein>
    <recommendedName>
        <fullName evidence="3">Cytochrome oxidase subunit I profile domain-containing protein</fullName>
    </recommendedName>
</protein>
<feature type="domain" description="Cytochrome oxidase subunit I profile" evidence="3">
    <location>
        <begin position="19"/>
        <end position="507"/>
    </location>
</feature>
<gene>
    <name evidence="4" type="ORF">GV832_14830</name>
</gene>
<evidence type="ECO:0000256" key="1">
    <source>
        <dbReference type="ARBA" id="ARBA00022660"/>
    </source>
</evidence>
<dbReference type="GO" id="GO:0004129">
    <property type="term" value="F:cytochrome-c oxidase activity"/>
    <property type="evidence" value="ECO:0007669"/>
    <property type="project" value="InterPro"/>
</dbReference>
<proteinExistence type="predicted"/>